<protein>
    <submittedName>
        <fullName evidence="3">Uncharacterized protein</fullName>
    </submittedName>
</protein>
<comment type="caution">
    <text evidence="3">The sequence shown here is derived from an EMBL/GenBank/DDBJ whole genome shotgun (WGS) entry which is preliminary data.</text>
</comment>
<proteinExistence type="predicted"/>
<dbReference type="InterPro" id="IPR011962">
    <property type="entry name" value="dCTP_deaminase"/>
</dbReference>
<dbReference type="SUPFAM" id="SSF51283">
    <property type="entry name" value="dUTPase-like"/>
    <property type="match status" value="1"/>
</dbReference>
<keyword evidence="1" id="KW-0378">Hydrolase</keyword>
<evidence type="ECO:0000256" key="2">
    <source>
        <dbReference type="ARBA" id="ARBA00023080"/>
    </source>
</evidence>
<dbReference type="EMBL" id="MGFS01000012">
    <property type="protein sequence ID" value="OGM11729.1"/>
    <property type="molecule type" value="Genomic_DNA"/>
</dbReference>
<dbReference type="CDD" id="cd07557">
    <property type="entry name" value="trimeric_dUTPase"/>
    <property type="match status" value="1"/>
</dbReference>
<accession>A0A1F7XAD0</accession>
<organism evidence="3 4">
    <name type="scientific">Candidatus Woesebacteria bacterium RBG_16_34_12</name>
    <dbReference type="NCBI Taxonomy" id="1802480"/>
    <lineage>
        <taxon>Bacteria</taxon>
        <taxon>Candidatus Woeseibacteriota</taxon>
    </lineage>
</organism>
<dbReference type="PANTHER" id="PTHR42680">
    <property type="entry name" value="DCTP DEAMINASE"/>
    <property type="match status" value="1"/>
</dbReference>
<name>A0A1F7XAD0_9BACT</name>
<dbReference type="GO" id="GO:0008829">
    <property type="term" value="F:dCTP deaminase activity"/>
    <property type="evidence" value="ECO:0007669"/>
    <property type="project" value="InterPro"/>
</dbReference>
<evidence type="ECO:0000313" key="4">
    <source>
        <dbReference type="Proteomes" id="UP000177053"/>
    </source>
</evidence>
<gene>
    <name evidence="3" type="ORF">A2Z22_04990</name>
</gene>
<dbReference type="Pfam" id="PF22769">
    <property type="entry name" value="DCD"/>
    <property type="match status" value="1"/>
</dbReference>
<dbReference type="InterPro" id="IPR033704">
    <property type="entry name" value="dUTPase_trimeric"/>
</dbReference>
<dbReference type="AlphaFoldDB" id="A0A1F7XAD0"/>
<dbReference type="Proteomes" id="UP000177053">
    <property type="component" value="Unassembled WGS sequence"/>
</dbReference>
<keyword evidence="2" id="KW-0546">Nucleotide metabolism</keyword>
<dbReference type="Gene3D" id="2.70.40.10">
    <property type="match status" value="1"/>
</dbReference>
<dbReference type="GO" id="GO:0006229">
    <property type="term" value="P:dUTP biosynthetic process"/>
    <property type="evidence" value="ECO:0007669"/>
    <property type="project" value="InterPro"/>
</dbReference>
<dbReference type="InterPro" id="IPR036157">
    <property type="entry name" value="dUTPase-like_sf"/>
</dbReference>
<dbReference type="PANTHER" id="PTHR42680:SF3">
    <property type="entry name" value="DCTP DEAMINASE"/>
    <property type="match status" value="1"/>
</dbReference>
<evidence type="ECO:0000256" key="1">
    <source>
        <dbReference type="ARBA" id="ARBA00022801"/>
    </source>
</evidence>
<reference evidence="3 4" key="1">
    <citation type="journal article" date="2016" name="Nat. Commun.">
        <title>Thousands of microbial genomes shed light on interconnected biogeochemical processes in an aquifer system.</title>
        <authorList>
            <person name="Anantharaman K."/>
            <person name="Brown C.T."/>
            <person name="Hug L.A."/>
            <person name="Sharon I."/>
            <person name="Castelle C.J."/>
            <person name="Probst A.J."/>
            <person name="Thomas B.C."/>
            <person name="Singh A."/>
            <person name="Wilkins M.J."/>
            <person name="Karaoz U."/>
            <person name="Brodie E.L."/>
            <person name="Williams K.H."/>
            <person name="Hubbard S.S."/>
            <person name="Banfield J.F."/>
        </authorList>
    </citation>
    <scope>NUCLEOTIDE SEQUENCE [LARGE SCALE GENOMIC DNA]</scope>
</reference>
<sequence length="135" mass="15011">MILSAKNIQRIIEKGELQVKPEPKFKEASIKIHLSGEIGSTVNNKKKENIYKLKPKEFVLATSLEQIKLSEKYAGLYDGYVGLAKQGIITHMGSMLIDPGFEGKLILEIFNASDKEIILRGGDRVGQLAIIKVSR</sequence>
<evidence type="ECO:0000313" key="3">
    <source>
        <dbReference type="EMBL" id="OGM11729.1"/>
    </source>
</evidence>